<sequence>MFVSCKKNKSKTDDNPMVHTETIQSVKMISAGGGLGFSSSTLIDKDSIHYRRTVAANEAENLIYSRKVKAEDWKKLVATIDQKLFGAVKEGKSVQPVDGIDTKIIVTTSAGDISKMNAYDDPAWKSIRDIIDHYNELYR</sequence>
<comment type="caution">
    <text evidence="1">The sequence shown here is derived from an EMBL/GenBank/DDBJ whole genome shotgun (WGS) entry which is preliminary data.</text>
</comment>
<protein>
    <submittedName>
        <fullName evidence="1">Uncharacterized protein</fullName>
    </submittedName>
</protein>
<dbReference type="EMBL" id="QNVT01000008">
    <property type="protein sequence ID" value="REC62472.1"/>
    <property type="molecule type" value="Genomic_DNA"/>
</dbReference>
<proteinExistence type="predicted"/>
<dbReference type="Proteomes" id="UP000256686">
    <property type="component" value="Unassembled WGS sequence"/>
</dbReference>
<organism evidence="1 2">
    <name type="scientific">Chryseobacterium pennae</name>
    <dbReference type="NCBI Taxonomy" id="2258962"/>
    <lineage>
        <taxon>Bacteria</taxon>
        <taxon>Pseudomonadati</taxon>
        <taxon>Bacteroidota</taxon>
        <taxon>Flavobacteriia</taxon>
        <taxon>Flavobacteriales</taxon>
        <taxon>Weeksellaceae</taxon>
        <taxon>Chryseobacterium group</taxon>
        <taxon>Chryseobacterium</taxon>
    </lineage>
</organism>
<name>A0A3D9CAH4_9FLAO</name>
<gene>
    <name evidence="1" type="ORF">DRF65_10285</name>
</gene>
<evidence type="ECO:0000313" key="1">
    <source>
        <dbReference type="EMBL" id="REC62472.1"/>
    </source>
</evidence>
<dbReference type="AlphaFoldDB" id="A0A3D9CAH4"/>
<reference evidence="2" key="1">
    <citation type="submission" date="2018-06" db="EMBL/GenBank/DDBJ databases">
        <authorList>
            <person name="Lum Nde A."/>
            <person name="Hugo C."/>
        </authorList>
    </citation>
    <scope>NUCLEOTIDE SEQUENCE [LARGE SCALE GENOMIC DNA]</scope>
    <source>
        <strain evidence="2">1_F178</strain>
    </source>
</reference>
<keyword evidence="2" id="KW-1185">Reference proteome</keyword>
<accession>A0A3D9CAH4</accession>
<evidence type="ECO:0000313" key="2">
    <source>
        <dbReference type="Proteomes" id="UP000256686"/>
    </source>
</evidence>